<evidence type="ECO:0000256" key="1">
    <source>
        <dbReference type="ARBA" id="ARBA00001709"/>
    </source>
</evidence>
<name>A0A1H1AUF0_9MICC</name>
<dbReference type="InterPro" id="IPR045004">
    <property type="entry name" value="ECH_dom"/>
</dbReference>
<evidence type="ECO:0000313" key="6">
    <source>
        <dbReference type="Proteomes" id="UP000181917"/>
    </source>
</evidence>
<dbReference type="KEGG" id="acry:AC20117_11890"/>
<proteinExistence type="predicted"/>
<comment type="catalytic activity">
    <reaction evidence="1">
        <text>3-hydroxy-2-methylpropanoyl-CoA + H2O = 3-hydroxy-2-methylpropanoate + CoA + H(+)</text>
        <dbReference type="Rhea" id="RHEA:20888"/>
        <dbReference type="ChEBI" id="CHEBI:11805"/>
        <dbReference type="ChEBI" id="CHEBI:15377"/>
        <dbReference type="ChEBI" id="CHEBI:15378"/>
        <dbReference type="ChEBI" id="CHEBI:57287"/>
        <dbReference type="ChEBI" id="CHEBI:57340"/>
        <dbReference type="EC" id="3.1.2.4"/>
    </reaction>
</comment>
<gene>
    <name evidence="5" type="ORF">SAMN04489742_1089</name>
</gene>
<dbReference type="Gene3D" id="3.90.226.10">
    <property type="entry name" value="2-enoyl-CoA Hydratase, Chain A, domain 1"/>
    <property type="match status" value="1"/>
</dbReference>
<organism evidence="5 6">
    <name type="scientific">Crystallibacter crystallopoietes</name>
    <dbReference type="NCBI Taxonomy" id="37928"/>
    <lineage>
        <taxon>Bacteria</taxon>
        <taxon>Bacillati</taxon>
        <taxon>Actinomycetota</taxon>
        <taxon>Actinomycetes</taxon>
        <taxon>Micrococcales</taxon>
        <taxon>Micrococcaceae</taxon>
        <taxon>Crystallibacter</taxon>
    </lineage>
</organism>
<dbReference type="Pfam" id="PF16113">
    <property type="entry name" value="ECH_2"/>
    <property type="match status" value="1"/>
</dbReference>
<dbReference type="GO" id="GO:0005829">
    <property type="term" value="C:cytosol"/>
    <property type="evidence" value="ECO:0007669"/>
    <property type="project" value="TreeGrafter"/>
</dbReference>
<evidence type="ECO:0000313" key="5">
    <source>
        <dbReference type="EMBL" id="SDQ43151.1"/>
    </source>
</evidence>
<dbReference type="Proteomes" id="UP000181917">
    <property type="component" value="Unassembled WGS sequence"/>
</dbReference>
<evidence type="ECO:0000256" key="3">
    <source>
        <dbReference type="ARBA" id="ARBA00022801"/>
    </source>
</evidence>
<dbReference type="OrthoDB" id="9790967at2"/>
<dbReference type="CDD" id="cd06558">
    <property type="entry name" value="crotonase-like"/>
    <property type="match status" value="1"/>
</dbReference>
<keyword evidence="3" id="KW-0378">Hydrolase</keyword>
<sequence>MDTNEILLQRAGRLGHIILNRPKAINALNDSMIAAITAALQEWATDDGVETVLLSGAGERGLCAGGDIVAIYRHIQAGADKEVFWEDEYRMNSLISRYPKPIVALMDGVVLGGGIGLSAHASHRVVTERTTVGMPETRIGFIPDVGGCFLYSRAPGELGTHLGLTAGTGTGADAILLGLADYFVDSADLPELAAALADAPADEAIARFARKEVPASGLEKERLWIDACYAYDDAEEILAALQESGEPNAREAAAELAAKSPTSVKLTLEALRRARRMDTLEEVLDQDYRLGIRLLAAPDFAEGVRAQVIDKDRNPKWKPATLAEVDRGTVESYFAGLGEDELGLSSAQMPAGRTKA</sequence>
<reference evidence="5 6" key="1">
    <citation type="submission" date="2016-10" db="EMBL/GenBank/DDBJ databases">
        <authorList>
            <person name="de Groot N.N."/>
        </authorList>
    </citation>
    <scope>NUCLEOTIDE SEQUENCE [LARGE SCALE GENOMIC DNA]</scope>
    <source>
        <strain evidence="5 6">DSM 20117</strain>
    </source>
</reference>
<dbReference type="STRING" id="37928.SAMN04489742_1089"/>
<keyword evidence="6" id="KW-1185">Reference proteome</keyword>
<evidence type="ECO:0000259" key="4">
    <source>
        <dbReference type="Pfam" id="PF16113"/>
    </source>
</evidence>
<protein>
    <recommendedName>
        <fullName evidence="2">3-hydroxyisobutyryl-CoA hydrolase</fullName>
        <ecNumber evidence="2">3.1.2.4</ecNumber>
    </recommendedName>
</protein>
<dbReference type="NCBIfam" id="NF004127">
    <property type="entry name" value="PRK05617.1"/>
    <property type="match status" value="1"/>
</dbReference>
<dbReference type="InterPro" id="IPR029045">
    <property type="entry name" value="ClpP/crotonase-like_dom_sf"/>
</dbReference>
<dbReference type="EC" id="3.1.2.4" evidence="2"/>
<dbReference type="EMBL" id="FNKH01000002">
    <property type="protein sequence ID" value="SDQ43151.1"/>
    <property type="molecule type" value="Genomic_DNA"/>
</dbReference>
<accession>A0A1H1AUF0</accession>
<dbReference type="InterPro" id="IPR032259">
    <property type="entry name" value="HIBYL-CoA-H"/>
</dbReference>
<dbReference type="RefSeq" id="WP_074699559.1">
    <property type="nucleotide sequence ID" value="NZ_CP018863.1"/>
</dbReference>
<feature type="domain" description="Enoyl-CoA hydratase/isomerase" evidence="4">
    <location>
        <begin position="15"/>
        <end position="334"/>
    </location>
</feature>
<dbReference type="PANTHER" id="PTHR43176:SF3">
    <property type="entry name" value="3-HYDROXYISOBUTYRYL-COA HYDROLASE, MITOCHONDRIAL"/>
    <property type="match status" value="1"/>
</dbReference>
<evidence type="ECO:0000256" key="2">
    <source>
        <dbReference type="ARBA" id="ARBA00011915"/>
    </source>
</evidence>
<dbReference type="PANTHER" id="PTHR43176">
    <property type="entry name" value="3-HYDROXYISOBUTYRYL-COA HYDROLASE-RELATED"/>
    <property type="match status" value="1"/>
</dbReference>
<dbReference type="GO" id="GO:0003860">
    <property type="term" value="F:3-hydroxyisobutyryl-CoA hydrolase activity"/>
    <property type="evidence" value="ECO:0007669"/>
    <property type="project" value="UniProtKB-EC"/>
</dbReference>
<dbReference type="GO" id="GO:0006574">
    <property type="term" value="P:L-valine catabolic process"/>
    <property type="evidence" value="ECO:0007669"/>
    <property type="project" value="TreeGrafter"/>
</dbReference>
<dbReference type="SUPFAM" id="SSF52096">
    <property type="entry name" value="ClpP/crotonase"/>
    <property type="match status" value="1"/>
</dbReference>
<dbReference type="AlphaFoldDB" id="A0A1H1AUF0"/>